<evidence type="ECO:0000256" key="4">
    <source>
        <dbReference type="ARBA" id="ARBA00023194"/>
    </source>
</evidence>
<dbReference type="InterPro" id="IPR050426">
    <property type="entry name" value="Glycosyltransferase_28"/>
</dbReference>
<feature type="domain" description="Erythromycin biosynthesis protein CIII-like N-terminal" evidence="6">
    <location>
        <begin position="22"/>
        <end position="260"/>
    </location>
</feature>
<dbReference type="InterPro" id="IPR048284">
    <property type="entry name" value="EryCIII-like_N"/>
</dbReference>
<evidence type="ECO:0000259" key="6">
    <source>
        <dbReference type="Pfam" id="PF21036"/>
    </source>
</evidence>
<proteinExistence type="inferred from homology"/>
<dbReference type="InterPro" id="IPR010610">
    <property type="entry name" value="EryCIII-like_C"/>
</dbReference>
<dbReference type="Pfam" id="PF06722">
    <property type="entry name" value="EryCIII-like_C"/>
    <property type="match status" value="1"/>
</dbReference>
<dbReference type="EMBL" id="CP070499">
    <property type="protein sequence ID" value="QSB16022.1"/>
    <property type="molecule type" value="Genomic_DNA"/>
</dbReference>
<comment type="similarity">
    <text evidence="1">Belongs to the glycosyltransferase 28 family.</text>
</comment>
<evidence type="ECO:0000256" key="3">
    <source>
        <dbReference type="ARBA" id="ARBA00022679"/>
    </source>
</evidence>
<name>A0A895YJ10_9ACTN</name>
<organism evidence="7 8">
    <name type="scientific">Natronosporangium hydrolyticum</name>
    <dbReference type="NCBI Taxonomy" id="2811111"/>
    <lineage>
        <taxon>Bacteria</taxon>
        <taxon>Bacillati</taxon>
        <taxon>Actinomycetota</taxon>
        <taxon>Actinomycetes</taxon>
        <taxon>Micromonosporales</taxon>
        <taxon>Micromonosporaceae</taxon>
        <taxon>Natronosporangium</taxon>
    </lineage>
</organism>
<keyword evidence="8" id="KW-1185">Reference proteome</keyword>
<dbReference type="GO" id="GO:0016758">
    <property type="term" value="F:hexosyltransferase activity"/>
    <property type="evidence" value="ECO:0007669"/>
    <property type="project" value="UniProtKB-ARBA"/>
</dbReference>
<evidence type="ECO:0000256" key="2">
    <source>
        <dbReference type="ARBA" id="ARBA00022676"/>
    </source>
</evidence>
<dbReference type="RefSeq" id="WP_239678219.1">
    <property type="nucleotide sequence ID" value="NZ_CP070499.1"/>
</dbReference>
<keyword evidence="4" id="KW-0045">Antibiotic biosynthesis</keyword>
<evidence type="ECO:0000259" key="5">
    <source>
        <dbReference type="Pfam" id="PF06722"/>
    </source>
</evidence>
<sequence length="444" mass="47833">MRVLFTVFAAKPHFYNLVPLAWALRAAGHDVVVASQPDLTEIITATGLTAVPVGDELQLVRAFQGGPDDSGASPWQRLTGLNELDPQRLTWPYVLGVFTIGCAMEYEYLAGQRLLDDLVEFAREWRPDLVIWDALTFAGAIAAHASGAAHARVLFGQDHVARMFAVYRQHLAAQPPEHRDDPVSDWLAGRLDRYDHRYSPALDHELMTGQVTIDPTPPWMQLPLDLSSLPVRYIPFNGPTSVPGWVHQAPGRPRVCLSLGVSGRELFGAGVVSGPDDIVTVADVVAILAEFDVEVVATLTEAQLGAAGTAPDNVRVVEFVPLNELLPSCALIIHHGGFGTTGNAVAHAVPSIIIPAPWWDAASLAELLEQRGAGFLADDTVLTRDGLRDRIARLLADPSHRAAAAAIQAELSTAPSPHDLVPQLVALVASHRRQPRPEVAPCAS</sequence>
<dbReference type="SUPFAM" id="SSF53756">
    <property type="entry name" value="UDP-Glycosyltransferase/glycogen phosphorylase"/>
    <property type="match status" value="1"/>
</dbReference>
<dbReference type="FunFam" id="3.40.50.2000:FF:000072">
    <property type="entry name" value="Glycosyl transferase"/>
    <property type="match status" value="1"/>
</dbReference>
<dbReference type="GO" id="GO:0017000">
    <property type="term" value="P:antibiotic biosynthetic process"/>
    <property type="evidence" value="ECO:0007669"/>
    <property type="project" value="UniProtKB-KW"/>
</dbReference>
<dbReference type="Proteomes" id="UP000662857">
    <property type="component" value="Chromosome"/>
</dbReference>
<dbReference type="PANTHER" id="PTHR48050:SF13">
    <property type="entry name" value="STEROL 3-BETA-GLUCOSYLTRANSFERASE UGT80A2"/>
    <property type="match status" value="1"/>
</dbReference>
<protein>
    <submittedName>
        <fullName evidence="7">Activator-dependent family glycosyltransferase</fullName>
    </submittedName>
</protein>
<evidence type="ECO:0000313" key="7">
    <source>
        <dbReference type="EMBL" id="QSB16022.1"/>
    </source>
</evidence>
<dbReference type="AlphaFoldDB" id="A0A895YJ10"/>
<dbReference type="InterPro" id="IPR002213">
    <property type="entry name" value="UDP_glucos_trans"/>
</dbReference>
<accession>A0A895YJ10</accession>
<reference evidence="7" key="1">
    <citation type="submission" date="2021-02" db="EMBL/GenBank/DDBJ databases">
        <title>Natrosporangium hydrolyticum gen. nov., sp. nov, a haloalkaliphilic actinobacterium from a soda solonchak soil.</title>
        <authorList>
            <person name="Sorokin D.Y."/>
            <person name="Khijniak T.V."/>
            <person name="Zakharycheva A.P."/>
            <person name="Boueva O.V."/>
            <person name="Ariskina E.V."/>
            <person name="Hahnke R.L."/>
            <person name="Bunk B."/>
            <person name="Sproer C."/>
            <person name="Schumann P."/>
            <person name="Evtushenko L.I."/>
            <person name="Kublanov I.V."/>
        </authorList>
    </citation>
    <scope>NUCLEOTIDE SEQUENCE</scope>
    <source>
        <strain evidence="7">DSM 106523</strain>
    </source>
</reference>
<evidence type="ECO:0000313" key="8">
    <source>
        <dbReference type="Proteomes" id="UP000662857"/>
    </source>
</evidence>
<dbReference type="Gene3D" id="3.40.50.2000">
    <property type="entry name" value="Glycogen Phosphorylase B"/>
    <property type="match status" value="2"/>
</dbReference>
<dbReference type="NCBIfam" id="TIGR04516">
    <property type="entry name" value="glycosyl_450act"/>
    <property type="match status" value="1"/>
</dbReference>
<dbReference type="GO" id="GO:0008194">
    <property type="term" value="F:UDP-glycosyltransferase activity"/>
    <property type="evidence" value="ECO:0007669"/>
    <property type="project" value="InterPro"/>
</dbReference>
<keyword evidence="3" id="KW-0808">Transferase</keyword>
<feature type="domain" description="Erythromycin biosynthesis protein CIII-like C-terminal" evidence="5">
    <location>
        <begin position="284"/>
        <end position="427"/>
    </location>
</feature>
<keyword evidence="2" id="KW-0328">Glycosyltransferase</keyword>
<gene>
    <name evidence="7" type="ORF">JQS43_06825</name>
</gene>
<dbReference type="PANTHER" id="PTHR48050">
    <property type="entry name" value="STEROL 3-BETA-GLUCOSYLTRANSFERASE"/>
    <property type="match status" value="1"/>
</dbReference>
<dbReference type="KEGG" id="nhy:JQS43_06825"/>
<evidence type="ECO:0000256" key="1">
    <source>
        <dbReference type="ARBA" id="ARBA00006962"/>
    </source>
</evidence>
<dbReference type="CDD" id="cd03784">
    <property type="entry name" value="GT1_Gtf-like"/>
    <property type="match status" value="1"/>
</dbReference>
<dbReference type="Pfam" id="PF21036">
    <property type="entry name" value="EryCIII-like_N"/>
    <property type="match status" value="1"/>
</dbReference>
<dbReference type="InterPro" id="IPR030953">
    <property type="entry name" value="Glycosyl_450act"/>
</dbReference>